<dbReference type="GeneID" id="14866777"/>
<gene>
    <name evidence="1" type="ORF">DFA_10774</name>
</gene>
<dbReference type="KEGG" id="dfa:DFA_10774"/>
<dbReference type="OMA" id="SPFIYEG"/>
<dbReference type="AlphaFoldDB" id="F4QBC9"/>
<proteinExistence type="predicted"/>
<protein>
    <recommendedName>
        <fullName evidence="3">Glutaredoxin domain-containing protein</fullName>
    </recommendedName>
</protein>
<evidence type="ECO:0000313" key="1">
    <source>
        <dbReference type="EMBL" id="EGG14901.1"/>
    </source>
</evidence>
<dbReference type="OrthoDB" id="2114940at2759"/>
<dbReference type="RefSeq" id="XP_004351417.1">
    <property type="nucleotide sequence ID" value="XM_004351365.1"/>
</dbReference>
<keyword evidence="2" id="KW-1185">Reference proteome</keyword>
<dbReference type="EMBL" id="GL883027">
    <property type="protein sequence ID" value="EGG14901.1"/>
    <property type="molecule type" value="Genomic_DNA"/>
</dbReference>
<sequence>MDIKKSISSFIYGEETCFQVYGFKSCPYYQKAVSLGESLEKNHGNITVDIVPIDRNEWSDVLEQRTQDLGGKAVYHRTCPLVQEGCDVNARKFVGGYSDFLNEARKRKYKYERKKD</sequence>
<reference evidence="2" key="1">
    <citation type="journal article" date="2011" name="Genome Res.">
        <title>Phylogeny-wide analysis of social amoeba genomes highlights ancient origins for complex intercellular communication.</title>
        <authorList>
            <person name="Heidel A.J."/>
            <person name="Lawal H.M."/>
            <person name="Felder M."/>
            <person name="Schilde C."/>
            <person name="Helps N.R."/>
            <person name="Tunggal B."/>
            <person name="Rivero F."/>
            <person name="John U."/>
            <person name="Schleicher M."/>
            <person name="Eichinger L."/>
            <person name="Platzer M."/>
            <person name="Noegel A.A."/>
            <person name="Schaap P."/>
            <person name="Gloeckner G."/>
        </authorList>
    </citation>
    <scope>NUCLEOTIDE SEQUENCE [LARGE SCALE GENOMIC DNA]</scope>
    <source>
        <strain evidence="2">SH3</strain>
    </source>
</reference>
<dbReference type="Proteomes" id="UP000007797">
    <property type="component" value="Unassembled WGS sequence"/>
</dbReference>
<evidence type="ECO:0000313" key="2">
    <source>
        <dbReference type="Proteomes" id="UP000007797"/>
    </source>
</evidence>
<name>F4QBC9_CACFS</name>
<evidence type="ECO:0008006" key="3">
    <source>
        <dbReference type="Google" id="ProtNLM"/>
    </source>
</evidence>
<accession>F4QBC9</accession>
<organism evidence="1 2">
    <name type="scientific">Cavenderia fasciculata</name>
    <name type="common">Slime mold</name>
    <name type="synonym">Dictyostelium fasciculatum</name>
    <dbReference type="NCBI Taxonomy" id="261658"/>
    <lineage>
        <taxon>Eukaryota</taxon>
        <taxon>Amoebozoa</taxon>
        <taxon>Evosea</taxon>
        <taxon>Eumycetozoa</taxon>
        <taxon>Dictyostelia</taxon>
        <taxon>Acytosteliales</taxon>
        <taxon>Cavenderiaceae</taxon>
        <taxon>Cavenderia</taxon>
    </lineage>
</organism>